<dbReference type="RefSeq" id="WP_257771333.1">
    <property type="nucleotide sequence ID" value="NZ_CP102480.1"/>
</dbReference>
<organism evidence="3 4">
    <name type="scientific">Nisaea acidiphila</name>
    <dbReference type="NCBI Taxonomy" id="1862145"/>
    <lineage>
        <taxon>Bacteria</taxon>
        <taxon>Pseudomonadati</taxon>
        <taxon>Pseudomonadota</taxon>
        <taxon>Alphaproteobacteria</taxon>
        <taxon>Rhodospirillales</taxon>
        <taxon>Thalassobaculaceae</taxon>
        <taxon>Nisaea</taxon>
    </lineage>
</organism>
<dbReference type="InterPro" id="IPR029057">
    <property type="entry name" value="PRTase-like"/>
</dbReference>
<comment type="similarity">
    <text evidence="1">Belongs to the ComF/GntX family.</text>
</comment>
<dbReference type="InterPro" id="IPR000836">
    <property type="entry name" value="PRTase_dom"/>
</dbReference>
<accession>A0A9J7AV99</accession>
<evidence type="ECO:0000313" key="3">
    <source>
        <dbReference type="EMBL" id="UUX51691.1"/>
    </source>
</evidence>
<proteinExistence type="inferred from homology"/>
<dbReference type="InterPro" id="IPR044005">
    <property type="entry name" value="DZR_2"/>
</dbReference>
<dbReference type="EMBL" id="CP102480">
    <property type="protein sequence ID" value="UUX51691.1"/>
    <property type="molecule type" value="Genomic_DNA"/>
</dbReference>
<evidence type="ECO:0000259" key="2">
    <source>
        <dbReference type="Pfam" id="PF18912"/>
    </source>
</evidence>
<dbReference type="Proteomes" id="UP001060336">
    <property type="component" value="Chromosome"/>
</dbReference>
<dbReference type="AlphaFoldDB" id="A0A9J7AV99"/>
<evidence type="ECO:0000313" key="4">
    <source>
        <dbReference type="Proteomes" id="UP001060336"/>
    </source>
</evidence>
<keyword evidence="4" id="KW-1185">Reference proteome</keyword>
<dbReference type="InterPro" id="IPR051910">
    <property type="entry name" value="ComF/GntX_DNA_util-trans"/>
</dbReference>
<dbReference type="KEGG" id="naci:NUH88_08310"/>
<sequence>MTGDRTRERPDFERRGGGVIGSIGSLSLQTGRRLFDLVLPPRCKKCGALVVADDALCAACWSSLTFLGPPWCACCGLPFEYDVGADALCGACIASRPLFGSARAALAYDDASRELVLSFKHGGDESLARLFACWMAAAGGELLHDAPVILPVPLHPWRRIRRGFNQSAGLAAALARITGLRWDALSLERVRSTPSQGGLGRLARRENVRAAFAVRHSRRQRLAGRNLLLVDDVWTSGATADACIRACRKAGAARVDLLTLARVL</sequence>
<name>A0A9J7AV99_9PROT</name>
<gene>
    <name evidence="3" type="ORF">NUH88_08310</name>
</gene>
<dbReference type="SUPFAM" id="SSF53271">
    <property type="entry name" value="PRTase-like"/>
    <property type="match status" value="1"/>
</dbReference>
<dbReference type="PANTHER" id="PTHR47505">
    <property type="entry name" value="DNA UTILIZATION PROTEIN YHGH"/>
    <property type="match status" value="1"/>
</dbReference>
<dbReference type="CDD" id="cd06223">
    <property type="entry name" value="PRTases_typeI"/>
    <property type="match status" value="1"/>
</dbReference>
<protein>
    <submittedName>
        <fullName evidence="3">ComF family protein</fullName>
    </submittedName>
</protein>
<evidence type="ECO:0000256" key="1">
    <source>
        <dbReference type="ARBA" id="ARBA00008007"/>
    </source>
</evidence>
<dbReference type="Pfam" id="PF18912">
    <property type="entry name" value="DZR_2"/>
    <property type="match status" value="1"/>
</dbReference>
<reference evidence="3" key="1">
    <citation type="submission" date="2022-08" db="EMBL/GenBank/DDBJ databases">
        <title>Nisaea acidiphila sp. nov., isolated from a marine algal debris and emended description of the genus Nisaea Urios et al. 2008.</title>
        <authorList>
            <person name="Kwon K."/>
        </authorList>
    </citation>
    <scope>NUCLEOTIDE SEQUENCE</scope>
    <source>
        <strain evidence="3">MEBiC11861</strain>
    </source>
</reference>
<feature type="domain" description="Double zinc ribbon" evidence="2">
    <location>
        <begin position="35"/>
        <end position="92"/>
    </location>
</feature>
<dbReference type="Gene3D" id="3.40.50.2020">
    <property type="match status" value="1"/>
</dbReference>
<dbReference type="PANTHER" id="PTHR47505:SF1">
    <property type="entry name" value="DNA UTILIZATION PROTEIN YHGH"/>
    <property type="match status" value="1"/>
</dbReference>